<keyword evidence="2" id="KW-0472">Membrane</keyword>
<dbReference type="EMBL" id="VJMH01005188">
    <property type="protein sequence ID" value="KAF0699269.1"/>
    <property type="molecule type" value="Genomic_DNA"/>
</dbReference>
<organism evidence="4 5">
    <name type="scientific">Aphanomyces stellatus</name>
    <dbReference type="NCBI Taxonomy" id="120398"/>
    <lineage>
        <taxon>Eukaryota</taxon>
        <taxon>Sar</taxon>
        <taxon>Stramenopiles</taxon>
        <taxon>Oomycota</taxon>
        <taxon>Saprolegniomycetes</taxon>
        <taxon>Saprolegniales</taxon>
        <taxon>Verrucalvaceae</taxon>
        <taxon>Aphanomyces</taxon>
    </lineage>
</organism>
<keyword evidence="5" id="KW-1185">Reference proteome</keyword>
<keyword evidence="2" id="KW-0812">Transmembrane</keyword>
<dbReference type="EMBL" id="CAADRA010005209">
    <property type="protein sequence ID" value="VFT87045.1"/>
    <property type="molecule type" value="Genomic_DNA"/>
</dbReference>
<evidence type="ECO:0000313" key="4">
    <source>
        <dbReference type="EMBL" id="VFT87045.1"/>
    </source>
</evidence>
<reference evidence="3" key="2">
    <citation type="submission" date="2019-06" db="EMBL/GenBank/DDBJ databases">
        <title>Genomics analysis of Aphanomyces spp. identifies a new class of oomycete effector associated with host adaptation.</title>
        <authorList>
            <person name="Gaulin E."/>
        </authorList>
    </citation>
    <scope>NUCLEOTIDE SEQUENCE</scope>
    <source>
        <strain evidence="3">CBS 578.67</strain>
    </source>
</reference>
<evidence type="ECO:0000256" key="1">
    <source>
        <dbReference type="ARBA" id="ARBA00023125"/>
    </source>
</evidence>
<keyword evidence="2" id="KW-1133">Transmembrane helix</keyword>
<accession>A0A485KQ64</accession>
<reference evidence="4 5" key="1">
    <citation type="submission" date="2019-03" db="EMBL/GenBank/DDBJ databases">
        <authorList>
            <person name="Gaulin E."/>
            <person name="Dumas B."/>
        </authorList>
    </citation>
    <scope>NUCLEOTIDE SEQUENCE [LARGE SCALE GENOMIC DNA]</scope>
    <source>
        <strain evidence="4">CBS 568.67</strain>
    </source>
</reference>
<evidence type="ECO:0000256" key="2">
    <source>
        <dbReference type="SAM" id="Phobius"/>
    </source>
</evidence>
<dbReference type="GO" id="GO:0003677">
    <property type="term" value="F:DNA binding"/>
    <property type="evidence" value="ECO:0007669"/>
    <property type="project" value="UniProtKB-KW"/>
</dbReference>
<sequence length="172" mass="18953">MTISNMTPTPPVAAASKQTIEESFRCASTRRAYGTYQKQFESFLKAHKGGIAPETASTEDCTDFSHNLYTSGKKTRPIDLAKSALVAYFSSKNIPPNPAQDTTGRRYVVGLQKFNNNNNADEEKKAHPLKVHELSILLNGLLGLHPFIGSLLHLLLTIGFIGCFRISEELNI</sequence>
<feature type="transmembrane region" description="Helical" evidence="2">
    <location>
        <begin position="147"/>
        <end position="166"/>
    </location>
</feature>
<proteinExistence type="predicted"/>
<name>A0A485KQ64_9STRA</name>
<dbReference type="OrthoDB" id="10364682at2759"/>
<dbReference type="InterPro" id="IPR010998">
    <property type="entry name" value="Integrase_recombinase_N"/>
</dbReference>
<dbReference type="Proteomes" id="UP000332933">
    <property type="component" value="Unassembled WGS sequence"/>
</dbReference>
<gene>
    <name evidence="4" type="primary">Aste57867_10169</name>
    <name evidence="3" type="ORF">As57867_010130</name>
    <name evidence="4" type="ORF">ASTE57867_10169</name>
</gene>
<evidence type="ECO:0000313" key="3">
    <source>
        <dbReference type="EMBL" id="KAF0699269.1"/>
    </source>
</evidence>
<protein>
    <submittedName>
        <fullName evidence="4">Aste57867_10169 protein</fullName>
    </submittedName>
</protein>
<dbReference type="Gene3D" id="1.10.150.130">
    <property type="match status" value="1"/>
</dbReference>
<evidence type="ECO:0000313" key="5">
    <source>
        <dbReference type="Proteomes" id="UP000332933"/>
    </source>
</evidence>
<dbReference type="AlphaFoldDB" id="A0A485KQ64"/>
<keyword evidence="1" id="KW-0238">DNA-binding</keyword>